<feature type="region of interest" description="Disordered" evidence="1">
    <location>
        <begin position="113"/>
        <end position="210"/>
    </location>
</feature>
<gene>
    <name evidence="2" type="ORF">VNO77_23246</name>
</gene>
<proteinExistence type="predicted"/>
<feature type="compositionally biased region" description="Polar residues" evidence="1">
    <location>
        <begin position="138"/>
        <end position="152"/>
    </location>
</feature>
<dbReference type="Proteomes" id="UP001367508">
    <property type="component" value="Unassembled WGS sequence"/>
</dbReference>
<reference evidence="2 3" key="1">
    <citation type="submission" date="2024-01" db="EMBL/GenBank/DDBJ databases">
        <title>The genomes of 5 underutilized Papilionoideae crops provide insights into root nodulation and disease resistanc.</title>
        <authorList>
            <person name="Jiang F."/>
        </authorList>
    </citation>
    <scope>NUCLEOTIDE SEQUENCE [LARGE SCALE GENOMIC DNA]</scope>
    <source>
        <strain evidence="2">LVBAO_FW01</strain>
        <tissue evidence="2">Leaves</tissue>
    </source>
</reference>
<name>A0AAN9L438_CANGL</name>
<comment type="caution">
    <text evidence="2">The sequence shown here is derived from an EMBL/GenBank/DDBJ whole genome shotgun (WGS) entry which is preliminary data.</text>
</comment>
<keyword evidence="3" id="KW-1185">Reference proteome</keyword>
<evidence type="ECO:0000313" key="3">
    <source>
        <dbReference type="Proteomes" id="UP001367508"/>
    </source>
</evidence>
<organism evidence="2 3">
    <name type="scientific">Canavalia gladiata</name>
    <name type="common">Sword bean</name>
    <name type="synonym">Dolichos gladiatus</name>
    <dbReference type="NCBI Taxonomy" id="3824"/>
    <lineage>
        <taxon>Eukaryota</taxon>
        <taxon>Viridiplantae</taxon>
        <taxon>Streptophyta</taxon>
        <taxon>Embryophyta</taxon>
        <taxon>Tracheophyta</taxon>
        <taxon>Spermatophyta</taxon>
        <taxon>Magnoliopsida</taxon>
        <taxon>eudicotyledons</taxon>
        <taxon>Gunneridae</taxon>
        <taxon>Pentapetalae</taxon>
        <taxon>rosids</taxon>
        <taxon>fabids</taxon>
        <taxon>Fabales</taxon>
        <taxon>Fabaceae</taxon>
        <taxon>Papilionoideae</taxon>
        <taxon>50 kb inversion clade</taxon>
        <taxon>NPAAA clade</taxon>
        <taxon>indigoferoid/millettioid clade</taxon>
        <taxon>Phaseoleae</taxon>
        <taxon>Canavalia</taxon>
    </lineage>
</organism>
<evidence type="ECO:0000256" key="1">
    <source>
        <dbReference type="SAM" id="MobiDB-lite"/>
    </source>
</evidence>
<dbReference type="EMBL" id="JAYMYQ010000005">
    <property type="protein sequence ID" value="KAK7329100.1"/>
    <property type="molecule type" value="Genomic_DNA"/>
</dbReference>
<evidence type="ECO:0000313" key="2">
    <source>
        <dbReference type="EMBL" id="KAK7329100.1"/>
    </source>
</evidence>
<accession>A0AAN9L438</accession>
<sequence length="210" mass="23374">MCSNNQGIGVWFGEFSQVLSPELKSLHTFKNLRQETDQKEAEDPSPLPKLHRSFRGTESARRSIAKLQLQWKSNNIGIQNPDATLRASLISIEPSFNLHPYAYTFRGLSRCPRRIPNNSQSRGGGRSGPRTTAHLFPTSPSLPRSWKSQLNSLGGEEASGGRPIVAEGIGGHRPNETQQRQVMRSGRSGGRRRRRISPVVAPKVNRVDPF</sequence>
<protein>
    <submittedName>
        <fullName evidence="2">Uncharacterized protein</fullName>
    </submittedName>
</protein>
<dbReference type="AlphaFoldDB" id="A0AAN9L438"/>
<feature type="region of interest" description="Disordered" evidence="1">
    <location>
        <begin position="35"/>
        <end position="57"/>
    </location>
</feature>